<dbReference type="RefSeq" id="WP_185387811.1">
    <property type="nucleotide sequence ID" value="NZ_JAARQN010000001.1"/>
</dbReference>
<proteinExistence type="predicted"/>
<feature type="compositionally biased region" description="Basic and acidic residues" evidence="1">
    <location>
        <begin position="1"/>
        <end position="10"/>
    </location>
</feature>
<dbReference type="AlphaFoldDB" id="A0A841YRE9"/>
<dbReference type="EMBL" id="JAARQN010000001">
    <property type="protein sequence ID" value="MBC1456241.1"/>
    <property type="molecule type" value="Genomic_DNA"/>
</dbReference>
<gene>
    <name evidence="2" type="ORF">HB850_00630</name>
</gene>
<protein>
    <submittedName>
        <fullName evidence="2">DUF2188 domain-containing protein</fullName>
    </submittedName>
</protein>
<dbReference type="InterPro" id="IPR018691">
    <property type="entry name" value="DUF2188"/>
</dbReference>
<dbReference type="Proteomes" id="UP000569903">
    <property type="component" value="Unassembled WGS sequence"/>
</dbReference>
<name>A0A841YRE9_9LIST</name>
<evidence type="ECO:0000313" key="3">
    <source>
        <dbReference type="Proteomes" id="UP000569903"/>
    </source>
</evidence>
<comment type="caution">
    <text evidence="2">The sequence shown here is derived from an EMBL/GenBank/DDBJ whole genome shotgun (WGS) entry which is preliminary data.</text>
</comment>
<evidence type="ECO:0000256" key="1">
    <source>
        <dbReference type="SAM" id="MobiDB-lite"/>
    </source>
</evidence>
<accession>A0A841YRE9</accession>
<feature type="region of interest" description="Disordered" evidence="1">
    <location>
        <begin position="1"/>
        <end position="35"/>
    </location>
</feature>
<feature type="region of interest" description="Disordered" evidence="1">
    <location>
        <begin position="50"/>
        <end position="75"/>
    </location>
</feature>
<dbReference type="Pfam" id="PF09954">
    <property type="entry name" value="DUF2188"/>
    <property type="match status" value="1"/>
</dbReference>
<feature type="compositionally biased region" description="Basic and acidic residues" evidence="1">
    <location>
        <begin position="56"/>
        <end position="66"/>
    </location>
</feature>
<organism evidence="2 3">
    <name type="scientific">Listeria newyorkensis</name>
    <dbReference type="NCBI Taxonomy" id="1497681"/>
    <lineage>
        <taxon>Bacteria</taxon>
        <taxon>Bacillati</taxon>
        <taxon>Bacillota</taxon>
        <taxon>Bacilli</taxon>
        <taxon>Bacillales</taxon>
        <taxon>Listeriaceae</taxon>
        <taxon>Listeria</taxon>
    </lineage>
</organism>
<reference evidence="2 3" key="1">
    <citation type="submission" date="2020-03" db="EMBL/GenBank/DDBJ databases">
        <title>Soil Listeria distribution.</title>
        <authorList>
            <person name="Liao J."/>
            <person name="Wiedmann M."/>
        </authorList>
    </citation>
    <scope>NUCLEOTIDE SEQUENCE [LARGE SCALE GENOMIC DNA]</scope>
    <source>
        <strain evidence="2 3">FSL L7-1614</strain>
    </source>
</reference>
<evidence type="ECO:0000313" key="2">
    <source>
        <dbReference type="EMBL" id="MBC1456241.1"/>
    </source>
</evidence>
<sequence length="75" mass="8144">MAGKDQHVTKNSDGTWNVKGAGNSKATSIHPTQKEAIDSARQIAKNQKSELFIHGSDNKFRARDSYGNDPKSSKG</sequence>